<accession>A0A4S8JEK0</accession>
<feature type="region of interest" description="Disordered" evidence="1">
    <location>
        <begin position="70"/>
        <end position="93"/>
    </location>
</feature>
<keyword evidence="3" id="KW-1185">Reference proteome</keyword>
<sequence length="93" mass="10025">MAVAGSQACRGPSIKPQPGRVDVSPVRERGYSIDTEWNRRKRIRNLPGTGDANAGLLVSPPVTTRIQEAYVGNQGTGRSRTKDPNSSLHLQTA</sequence>
<proteinExistence type="predicted"/>
<organism evidence="2 3">
    <name type="scientific">Musa balbisiana</name>
    <name type="common">Banana</name>
    <dbReference type="NCBI Taxonomy" id="52838"/>
    <lineage>
        <taxon>Eukaryota</taxon>
        <taxon>Viridiplantae</taxon>
        <taxon>Streptophyta</taxon>
        <taxon>Embryophyta</taxon>
        <taxon>Tracheophyta</taxon>
        <taxon>Spermatophyta</taxon>
        <taxon>Magnoliopsida</taxon>
        <taxon>Liliopsida</taxon>
        <taxon>Zingiberales</taxon>
        <taxon>Musaceae</taxon>
        <taxon>Musa</taxon>
    </lineage>
</organism>
<dbReference type="AlphaFoldDB" id="A0A4S8JEK0"/>
<evidence type="ECO:0000313" key="2">
    <source>
        <dbReference type="EMBL" id="THU60317.1"/>
    </source>
</evidence>
<feature type="region of interest" description="Disordered" evidence="1">
    <location>
        <begin position="1"/>
        <end position="27"/>
    </location>
</feature>
<feature type="compositionally biased region" description="Polar residues" evidence="1">
    <location>
        <begin position="84"/>
        <end position="93"/>
    </location>
</feature>
<name>A0A4S8JEK0_MUSBA</name>
<comment type="caution">
    <text evidence="2">The sequence shown here is derived from an EMBL/GenBank/DDBJ whole genome shotgun (WGS) entry which is preliminary data.</text>
</comment>
<reference evidence="2 3" key="1">
    <citation type="journal article" date="2019" name="Nat. Plants">
        <title>Genome sequencing of Musa balbisiana reveals subgenome evolution and function divergence in polyploid bananas.</title>
        <authorList>
            <person name="Yao X."/>
        </authorList>
    </citation>
    <scope>NUCLEOTIDE SEQUENCE [LARGE SCALE GENOMIC DNA]</scope>
    <source>
        <strain evidence="3">cv. DH-PKW</strain>
        <tissue evidence="2">Leaves</tissue>
    </source>
</reference>
<evidence type="ECO:0000313" key="3">
    <source>
        <dbReference type="Proteomes" id="UP000317650"/>
    </source>
</evidence>
<dbReference type="EMBL" id="PYDT01000005">
    <property type="protein sequence ID" value="THU60317.1"/>
    <property type="molecule type" value="Genomic_DNA"/>
</dbReference>
<dbReference type="Proteomes" id="UP000317650">
    <property type="component" value="Chromosome 7"/>
</dbReference>
<evidence type="ECO:0000256" key="1">
    <source>
        <dbReference type="SAM" id="MobiDB-lite"/>
    </source>
</evidence>
<protein>
    <submittedName>
        <fullName evidence="2">Uncharacterized protein</fullName>
    </submittedName>
</protein>
<gene>
    <name evidence="2" type="ORF">C4D60_Mb07t11380</name>
</gene>